<evidence type="ECO:0000256" key="3">
    <source>
        <dbReference type="SAM" id="MobiDB-lite"/>
    </source>
</evidence>
<gene>
    <name evidence="4" type="ORF">MPDQ_004761</name>
</gene>
<protein>
    <recommendedName>
        <fullName evidence="6">Zn(2)-C6 fungal-type domain-containing protein</fullName>
    </recommendedName>
</protein>
<feature type="region of interest" description="Disordered" evidence="3">
    <location>
        <begin position="11"/>
        <end position="71"/>
    </location>
</feature>
<dbReference type="Pfam" id="PF11951">
    <property type="entry name" value="Fungal_trans_2"/>
    <property type="match status" value="1"/>
</dbReference>
<accession>A0A507QZY1</accession>
<dbReference type="STRING" id="5098.A0A507QZY1"/>
<dbReference type="GO" id="GO:0005634">
    <property type="term" value="C:nucleus"/>
    <property type="evidence" value="ECO:0007669"/>
    <property type="project" value="UniProtKB-SubCell"/>
</dbReference>
<sequence>MPRCGDCQRLNLPCRWPSDHQSSRAGSRHAPSSVSAASETPEVLSPQTTSSDEGRSSVEELPVVSSRGSRSLGMRLSPNCSWNPHLQTSEDRSLFNHYVHIVARALSRSSDLDGNPFIATLLPIAATSDTVTNVILGLSGGHWRRVYPNIWNRALTRQGKALSQINRLLTLSDPRSTFEACTAVLLLCLTELFDGTSRVWKWHLKAASAILKSLPMDSLASKSEWNFCISLFHYLDAMSTISSCKPPLLHSDSTIEDFTALLASRTPPEPLPESKGSIDAIYGISPALFDFLGMVNLLADHRNRRVDELSEIGFRTAAAHLESQVDSWRSNQDHITDTPLTGPAKEVAAATTAFEWAIRLRLHQIVEGYDPSHEKVESSIQRILAAVLEIPYGSKVEGCLLFPLVIAGASSTDMERRMFVKERLMVLENTLGFRHIQYARPLLETVWEDEPYGEGSGRGPNWAYVRYSRFPGVVFV</sequence>
<dbReference type="PANTHER" id="PTHR37534:SF46">
    <property type="entry name" value="ZN(II)2CYS6 TRANSCRIPTION FACTOR (EUROFUNG)"/>
    <property type="match status" value="1"/>
</dbReference>
<feature type="compositionally biased region" description="Low complexity" evidence="3">
    <location>
        <begin position="61"/>
        <end position="71"/>
    </location>
</feature>
<keyword evidence="2" id="KW-0539">Nucleus</keyword>
<feature type="compositionally biased region" description="Polar residues" evidence="3">
    <location>
        <begin position="23"/>
        <end position="38"/>
    </location>
</feature>
<evidence type="ECO:0000256" key="2">
    <source>
        <dbReference type="ARBA" id="ARBA00023242"/>
    </source>
</evidence>
<dbReference type="EMBL" id="VIFY01000031">
    <property type="protein sequence ID" value="TQB74460.1"/>
    <property type="molecule type" value="Genomic_DNA"/>
</dbReference>
<dbReference type="InterPro" id="IPR021858">
    <property type="entry name" value="Fun_TF"/>
</dbReference>
<keyword evidence="5" id="KW-1185">Reference proteome</keyword>
<organism evidence="4 5">
    <name type="scientific">Monascus purpureus</name>
    <name type="common">Red mold</name>
    <name type="synonym">Monascus anka</name>
    <dbReference type="NCBI Taxonomy" id="5098"/>
    <lineage>
        <taxon>Eukaryota</taxon>
        <taxon>Fungi</taxon>
        <taxon>Dikarya</taxon>
        <taxon>Ascomycota</taxon>
        <taxon>Pezizomycotina</taxon>
        <taxon>Eurotiomycetes</taxon>
        <taxon>Eurotiomycetidae</taxon>
        <taxon>Eurotiales</taxon>
        <taxon>Aspergillaceae</taxon>
        <taxon>Monascus</taxon>
    </lineage>
</organism>
<dbReference type="PANTHER" id="PTHR37534">
    <property type="entry name" value="TRANSCRIPTIONAL ACTIVATOR PROTEIN UGA3"/>
    <property type="match status" value="1"/>
</dbReference>
<evidence type="ECO:0000313" key="4">
    <source>
        <dbReference type="EMBL" id="TQB74460.1"/>
    </source>
</evidence>
<evidence type="ECO:0008006" key="6">
    <source>
        <dbReference type="Google" id="ProtNLM"/>
    </source>
</evidence>
<reference evidence="4 5" key="1">
    <citation type="submission" date="2019-06" db="EMBL/GenBank/DDBJ databases">
        <title>Wine fermentation using esterase from Monascus purpureus.</title>
        <authorList>
            <person name="Geng C."/>
            <person name="Zhang Y."/>
        </authorList>
    </citation>
    <scope>NUCLEOTIDE SEQUENCE [LARGE SCALE GENOMIC DNA]</scope>
    <source>
        <strain evidence="4">HQ1</strain>
    </source>
</reference>
<dbReference type="Proteomes" id="UP000319663">
    <property type="component" value="Unassembled WGS sequence"/>
</dbReference>
<comment type="subcellular location">
    <subcellularLocation>
        <location evidence="1">Nucleus</location>
    </subcellularLocation>
</comment>
<proteinExistence type="predicted"/>
<evidence type="ECO:0000313" key="5">
    <source>
        <dbReference type="Proteomes" id="UP000319663"/>
    </source>
</evidence>
<name>A0A507QZY1_MONPU</name>
<dbReference type="AlphaFoldDB" id="A0A507QZY1"/>
<comment type="caution">
    <text evidence="4">The sequence shown here is derived from an EMBL/GenBank/DDBJ whole genome shotgun (WGS) entry which is preliminary data.</text>
</comment>
<evidence type="ECO:0000256" key="1">
    <source>
        <dbReference type="ARBA" id="ARBA00004123"/>
    </source>
</evidence>